<keyword evidence="1" id="KW-0472">Membrane</keyword>
<sequence length="176" mass="20256">MFELQPLDPDNYRQQTRKSSLILIVLFAATGMLLSSLLVLLWGTPGGNNFRLNLLGVALSLGSTLLLVRFYLKDQPFMREAVYGWHLKRNLMRVTNVMHRVKPLAETDHPRALQILRFYQLALEQMHQLEGNDTGLLELKVEKQQTAERMQALGLDPNQTRLDARWISELQDRTTA</sequence>
<evidence type="ECO:0000256" key="1">
    <source>
        <dbReference type="SAM" id="Phobius"/>
    </source>
</evidence>
<evidence type="ECO:0000313" key="3">
    <source>
        <dbReference type="Proteomes" id="UP000182350"/>
    </source>
</evidence>
<dbReference type="AlphaFoldDB" id="A0A1K1W8S3"/>
<dbReference type="EMBL" id="FPJW01000003">
    <property type="protein sequence ID" value="SFX33768.1"/>
    <property type="molecule type" value="Genomic_DNA"/>
</dbReference>
<evidence type="ECO:0000313" key="2">
    <source>
        <dbReference type="EMBL" id="SFX33768.1"/>
    </source>
</evidence>
<protein>
    <recommendedName>
        <fullName evidence="4">DUF3087 domain-containing protein</fullName>
    </recommendedName>
</protein>
<name>A0A1K1W8S3_9GAMM</name>
<dbReference type="OrthoDB" id="6118461at2"/>
<dbReference type="Proteomes" id="UP000182350">
    <property type="component" value="Unassembled WGS sequence"/>
</dbReference>
<dbReference type="STRING" id="1122209.SAMN02745752_01349"/>
<dbReference type="RefSeq" id="WP_072325572.1">
    <property type="nucleotide sequence ID" value="NZ_FPJW01000003.1"/>
</dbReference>
<gene>
    <name evidence="2" type="ORF">SAMN02745752_01349</name>
</gene>
<organism evidence="2 3">
    <name type="scientific">Marinospirillum alkaliphilum DSM 21637</name>
    <dbReference type="NCBI Taxonomy" id="1122209"/>
    <lineage>
        <taxon>Bacteria</taxon>
        <taxon>Pseudomonadati</taxon>
        <taxon>Pseudomonadota</taxon>
        <taxon>Gammaproteobacteria</taxon>
        <taxon>Oceanospirillales</taxon>
        <taxon>Oceanospirillaceae</taxon>
        <taxon>Marinospirillum</taxon>
    </lineage>
</organism>
<proteinExistence type="predicted"/>
<feature type="transmembrane region" description="Helical" evidence="1">
    <location>
        <begin position="21"/>
        <end position="42"/>
    </location>
</feature>
<keyword evidence="1" id="KW-1133">Transmembrane helix</keyword>
<accession>A0A1K1W8S3</accession>
<keyword evidence="1" id="KW-0812">Transmembrane</keyword>
<keyword evidence="3" id="KW-1185">Reference proteome</keyword>
<dbReference type="Pfam" id="PF11286">
    <property type="entry name" value="DUF3087"/>
    <property type="match status" value="1"/>
</dbReference>
<reference evidence="2 3" key="1">
    <citation type="submission" date="2016-11" db="EMBL/GenBank/DDBJ databases">
        <authorList>
            <person name="Jaros S."/>
            <person name="Januszkiewicz K."/>
            <person name="Wedrychowicz H."/>
        </authorList>
    </citation>
    <scope>NUCLEOTIDE SEQUENCE [LARGE SCALE GENOMIC DNA]</scope>
    <source>
        <strain evidence="2 3">DSM 21637</strain>
    </source>
</reference>
<feature type="transmembrane region" description="Helical" evidence="1">
    <location>
        <begin position="54"/>
        <end position="72"/>
    </location>
</feature>
<evidence type="ECO:0008006" key="4">
    <source>
        <dbReference type="Google" id="ProtNLM"/>
    </source>
</evidence>
<dbReference type="InterPro" id="IPR021438">
    <property type="entry name" value="DUF3087"/>
</dbReference>